<dbReference type="PANTHER" id="PTHR47447:SF17">
    <property type="entry name" value="OS12G0638900 PROTEIN"/>
    <property type="match status" value="1"/>
</dbReference>
<evidence type="ECO:0000313" key="4">
    <source>
        <dbReference type="EMBL" id="CAK9020444.1"/>
    </source>
</evidence>
<dbReference type="InterPro" id="IPR002885">
    <property type="entry name" value="PPR_rpt"/>
</dbReference>
<accession>A0ABP0K104</accession>
<dbReference type="Pfam" id="PF01535">
    <property type="entry name" value="PPR"/>
    <property type="match status" value="1"/>
</dbReference>
<proteinExistence type="predicted"/>
<protein>
    <recommendedName>
        <fullName evidence="6">Pentatricopeptide repeat-containing protein, chloroplastic</fullName>
    </recommendedName>
</protein>
<feature type="repeat" description="PPR" evidence="2">
    <location>
        <begin position="301"/>
        <end position="335"/>
    </location>
</feature>
<evidence type="ECO:0008006" key="6">
    <source>
        <dbReference type="Google" id="ProtNLM"/>
    </source>
</evidence>
<keyword evidence="5" id="KW-1185">Reference proteome</keyword>
<evidence type="ECO:0000256" key="3">
    <source>
        <dbReference type="SAM" id="MobiDB-lite"/>
    </source>
</evidence>
<comment type="caution">
    <text evidence="4">The sequence shown here is derived from an EMBL/GenBank/DDBJ whole genome shotgun (WGS) entry which is preliminary data.</text>
</comment>
<evidence type="ECO:0000313" key="5">
    <source>
        <dbReference type="Proteomes" id="UP001642484"/>
    </source>
</evidence>
<name>A0ABP0K104_9DINO</name>
<reference evidence="4 5" key="1">
    <citation type="submission" date="2024-02" db="EMBL/GenBank/DDBJ databases">
        <authorList>
            <person name="Chen Y."/>
            <person name="Shah S."/>
            <person name="Dougan E. K."/>
            <person name="Thang M."/>
            <person name="Chan C."/>
        </authorList>
    </citation>
    <scope>NUCLEOTIDE SEQUENCE [LARGE SCALE GENOMIC DNA]</scope>
</reference>
<feature type="compositionally biased region" description="Low complexity" evidence="3">
    <location>
        <begin position="14"/>
        <end position="25"/>
    </location>
</feature>
<dbReference type="InterPro" id="IPR011990">
    <property type="entry name" value="TPR-like_helical_dom_sf"/>
</dbReference>
<evidence type="ECO:0000256" key="2">
    <source>
        <dbReference type="PROSITE-ProRule" id="PRU00708"/>
    </source>
</evidence>
<organism evidence="4 5">
    <name type="scientific">Durusdinium trenchii</name>
    <dbReference type="NCBI Taxonomy" id="1381693"/>
    <lineage>
        <taxon>Eukaryota</taxon>
        <taxon>Sar</taxon>
        <taxon>Alveolata</taxon>
        <taxon>Dinophyceae</taxon>
        <taxon>Suessiales</taxon>
        <taxon>Symbiodiniaceae</taxon>
        <taxon>Durusdinium</taxon>
    </lineage>
</organism>
<sequence length="655" mass="71955">MPPRLSERVPSPAPSLSSSQQSVASSHREKPHEGSKTSSLFPSASEMSRTVKAKMNTLTWKRKSKKAVSLDGGLAASEVVQRTGHLVTRSHSVNSQPSPTSPVQNVVPFKSQLPLGQIFRHYLRWRRDGQGEVERIQAKIDDMWLQEMMLGCDTELFETVRKDAGPGARRRKQKPGSAEEQVRAQVCSWKRRPSQVTQVLVQLRHAKRPRAARFLLQAMASARLPPNPLHRAAAVSVYAAAAAWAFAVEELGQISNLGSTFGSTYSTVAYNSSITALEKSYHWQLSLHLHQEMARRQVRKDVISFSAGISALEKAGQWQRALTLFRQLGQERLKKDRILYAASISACEKGSAWQHGLALYQLSLDEGVHSDEVIYGAAISACEKGAHWKGALALFDRFAVATAPCCSAVISACEKAARWQLALQLLSVKLASLRDEGEVALSAAISACGKALAWESALSLLRGARGAIAFNAAMAGCGDAGEWSWTLWLFEEMLRQQLTRTEISFNACVNAMSLSLRWEQALQIYESMRPSLLRPDILTLNALVQGFLPLMKWTAAVALLDELPRMSVQGNVVTEANILKLCRSSGERRATEMAAALPMCSEVLALQCFQRAGPGRESGPGPETSPVRPADVVTFTWFSTLAHQPMHRAGQWMSS</sequence>
<dbReference type="EMBL" id="CAXAMN010007113">
    <property type="protein sequence ID" value="CAK9020444.1"/>
    <property type="molecule type" value="Genomic_DNA"/>
</dbReference>
<dbReference type="PROSITE" id="PS51375">
    <property type="entry name" value="PPR"/>
    <property type="match status" value="1"/>
</dbReference>
<dbReference type="Gene3D" id="1.25.40.10">
    <property type="entry name" value="Tetratricopeptide repeat domain"/>
    <property type="match status" value="3"/>
</dbReference>
<feature type="region of interest" description="Disordered" evidence="3">
    <location>
        <begin position="1"/>
        <end position="48"/>
    </location>
</feature>
<gene>
    <name evidence="4" type="ORF">CCMP2556_LOCUS14064</name>
</gene>
<dbReference type="Proteomes" id="UP001642484">
    <property type="component" value="Unassembled WGS sequence"/>
</dbReference>
<evidence type="ECO:0000256" key="1">
    <source>
        <dbReference type="ARBA" id="ARBA00022737"/>
    </source>
</evidence>
<feature type="region of interest" description="Disordered" evidence="3">
    <location>
        <begin position="163"/>
        <end position="182"/>
    </location>
</feature>
<keyword evidence="1" id="KW-0677">Repeat</keyword>
<dbReference type="PANTHER" id="PTHR47447">
    <property type="entry name" value="OS03G0856100 PROTEIN"/>
    <property type="match status" value="1"/>
</dbReference>
<feature type="compositionally biased region" description="Basic and acidic residues" evidence="3">
    <location>
        <begin position="26"/>
        <end position="35"/>
    </location>
</feature>
<feature type="compositionally biased region" description="Polar residues" evidence="3">
    <location>
        <begin position="36"/>
        <end position="48"/>
    </location>
</feature>